<dbReference type="PANTHER" id="PTHR23502">
    <property type="entry name" value="MAJOR FACILITATOR SUPERFAMILY"/>
    <property type="match status" value="1"/>
</dbReference>
<evidence type="ECO:0000256" key="2">
    <source>
        <dbReference type="ARBA" id="ARBA00006236"/>
    </source>
</evidence>
<reference evidence="10 11" key="1">
    <citation type="submission" date="2016-05" db="EMBL/GenBank/DDBJ databases">
        <authorList>
            <person name="Lavstsen T."/>
            <person name="Jespersen J.S."/>
        </authorList>
    </citation>
    <scope>NUCLEOTIDE SEQUENCE [LARGE SCALE GENOMIC DNA]</scope>
    <source>
        <strain evidence="10 11">B7-9</strain>
    </source>
</reference>
<feature type="transmembrane region" description="Helical" evidence="8">
    <location>
        <begin position="343"/>
        <end position="365"/>
    </location>
</feature>
<sequence>MKTHPPSSVGRLALVLGILSAFGPLSIDMYLPGLPAIGAEFGTDTAAAQLTLTVFFLGLAFGQIVYGPLSDRFGRRKPLLVGAIIYTVASVGCALAPTLGSLVWLRLLQALGGCAGVVIARSIVRDRFDAQGSARMYSLLMLVMGLAPITAPVLGGQLIVHFGWRSVFWVLTVFGMICVALVLFALQESLPRERRSHDGFVAVLRVYGLLLRDRHFVSYALTGGFISAGMFAYISGSPFVFIELFGVSPELYGWIFGANAAGLIAASQFNRRLLRSFTSTTILSVALAVIATSGVMLVAVAATGFGGLLGLLPFLFICIAGYGLVAPNAAAEAMAPHGRVAGSAAALLGTLQFSIGALAGTLVGVLHNGTAVPMAAVMATCCLVGLGVFHLRPMDVPVPRPQPEA</sequence>
<dbReference type="PROSITE" id="PS50850">
    <property type="entry name" value="MFS"/>
    <property type="match status" value="1"/>
</dbReference>
<feature type="transmembrane region" description="Helical" evidence="8">
    <location>
        <begin position="371"/>
        <end position="391"/>
    </location>
</feature>
<dbReference type="SUPFAM" id="SSF103473">
    <property type="entry name" value="MFS general substrate transporter"/>
    <property type="match status" value="1"/>
</dbReference>
<dbReference type="FunFam" id="1.20.1720.10:FF:000005">
    <property type="entry name" value="Bcr/CflA family efflux transporter"/>
    <property type="match status" value="1"/>
</dbReference>
<feature type="transmembrane region" description="Helical" evidence="8">
    <location>
        <begin position="46"/>
        <end position="66"/>
    </location>
</feature>
<evidence type="ECO:0000313" key="10">
    <source>
        <dbReference type="EMBL" id="PDV97526.1"/>
    </source>
</evidence>
<evidence type="ECO:0000256" key="1">
    <source>
        <dbReference type="ARBA" id="ARBA00004651"/>
    </source>
</evidence>
<protein>
    <submittedName>
        <fullName evidence="10">Bcr/CflA family drug resistance efflux transporter</fullName>
    </submittedName>
</protein>
<evidence type="ECO:0000256" key="6">
    <source>
        <dbReference type="ARBA" id="ARBA00022989"/>
    </source>
</evidence>
<feature type="transmembrane region" description="Helical" evidence="8">
    <location>
        <begin position="251"/>
        <end position="269"/>
    </location>
</feature>
<keyword evidence="5 8" id="KW-0812">Transmembrane</keyword>
<name>A0A2H3KQS1_9CHLR</name>
<dbReference type="GO" id="GO:0042910">
    <property type="term" value="F:xenobiotic transmembrane transporter activity"/>
    <property type="evidence" value="ECO:0007669"/>
    <property type="project" value="InterPro"/>
</dbReference>
<comment type="caution">
    <text evidence="10">The sequence shown here is derived from an EMBL/GenBank/DDBJ whole genome shotgun (WGS) entry which is preliminary data.</text>
</comment>
<keyword evidence="6 8" id="KW-1133">Transmembrane helix</keyword>
<dbReference type="InterPro" id="IPR004812">
    <property type="entry name" value="Efflux_drug-R_Bcr/CmlA"/>
</dbReference>
<dbReference type="GO" id="GO:1990961">
    <property type="term" value="P:xenobiotic detoxification by transmembrane export across the plasma membrane"/>
    <property type="evidence" value="ECO:0007669"/>
    <property type="project" value="InterPro"/>
</dbReference>
<dbReference type="InterPro" id="IPR011701">
    <property type="entry name" value="MFS"/>
</dbReference>
<evidence type="ECO:0000256" key="4">
    <source>
        <dbReference type="ARBA" id="ARBA00022475"/>
    </source>
</evidence>
<dbReference type="Gene3D" id="1.20.1720.10">
    <property type="entry name" value="Multidrug resistance protein D"/>
    <property type="match status" value="1"/>
</dbReference>
<evidence type="ECO:0000256" key="8">
    <source>
        <dbReference type="SAM" id="Phobius"/>
    </source>
</evidence>
<evidence type="ECO:0000256" key="5">
    <source>
        <dbReference type="ARBA" id="ARBA00022692"/>
    </source>
</evidence>
<gene>
    <name evidence="10" type="ORF">A9Q02_17880</name>
</gene>
<dbReference type="NCBIfam" id="TIGR00710">
    <property type="entry name" value="efflux_Bcr_CflA"/>
    <property type="match status" value="1"/>
</dbReference>
<dbReference type="Proteomes" id="UP000220922">
    <property type="component" value="Unassembled WGS sequence"/>
</dbReference>
<feature type="domain" description="Major facilitator superfamily (MFS) profile" evidence="9">
    <location>
        <begin position="12"/>
        <end position="397"/>
    </location>
</feature>
<dbReference type="EMBL" id="LYXE01000129">
    <property type="protein sequence ID" value="PDV97526.1"/>
    <property type="molecule type" value="Genomic_DNA"/>
</dbReference>
<feature type="transmembrane region" description="Helical" evidence="8">
    <location>
        <begin position="166"/>
        <end position="186"/>
    </location>
</feature>
<dbReference type="InterPro" id="IPR036259">
    <property type="entry name" value="MFS_trans_sf"/>
</dbReference>
<dbReference type="PANTHER" id="PTHR23502:SF132">
    <property type="entry name" value="POLYAMINE TRANSPORTER 2-RELATED"/>
    <property type="match status" value="1"/>
</dbReference>
<evidence type="ECO:0000256" key="3">
    <source>
        <dbReference type="ARBA" id="ARBA00022448"/>
    </source>
</evidence>
<feature type="transmembrane region" description="Helical" evidence="8">
    <location>
        <begin position="311"/>
        <end position="331"/>
    </location>
</feature>
<evidence type="ECO:0000256" key="7">
    <source>
        <dbReference type="ARBA" id="ARBA00023136"/>
    </source>
</evidence>
<keyword evidence="4" id="KW-1003">Cell membrane</keyword>
<dbReference type="RefSeq" id="WP_097654352.1">
    <property type="nucleotide sequence ID" value="NZ_LYXE01000129.1"/>
</dbReference>
<feature type="transmembrane region" description="Helical" evidence="8">
    <location>
        <begin position="12"/>
        <end position="31"/>
    </location>
</feature>
<keyword evidence="3" id="KW-0813">Transport</keyword>
<dbReference type="AlphaFoldDB" id="A0A2H3KQS1"/>
<comment type="similarity">
    <text evidence="2">Belongs to the major facilitator superfamily. Bcr/CmlA family.</text>
</comment>
<evidence type="ECO:0000259" key="9">
    <source>
        <dbReference type="PROSITE" id="PS50850"/>
    </source>
</evidence>
<dbReference type="GO" id="GO:0005886">
    <property type="term" value="C:plasma membrane"/>
    <property type="evidence" value="ECO:0007669"/>
    <property type="project" value="UniProtKB-SubCell"/>
</dbReference>
<feature type="transmembrane region" description="Helical" evidence="8">
    <location>
        <begin position="136"/>
        <end position="160"/>
    </location>
</feature>
<keyword evidence="11" id="KW-1185">Reference proteome</keyword>
<comment type="subcellular location">
    <subcellularLocation>
        <location evidence="1">Cell membrane</location>
        <topology evidence="1">Multi-pass membrane protein</topology>
    </subcellularLocation>
</comment>
<dbReference type="CDD" id="cd17320">
    <property type="entry name" value="MFS_MdfA_MDR_like"/>
    <property type="match status" value="1"/>
</dbReference>
<evidence type="ECO:0000313" key="11">
    <source>
        <dbReference type="Proteomes" id="UP000220922"/>
    </source>
</evidence>
<feature type="transmembrane region" description="Helical" evidence="8">
    <location>
        <begin position="78"/>
        <end position="97"/>
    </location>
</feature>
<feature type="transmembrane region" description="Helical" evidence="8">
    <location>
        <begin position="216"/>
        <end position="236"/>
    </location>
</feature>
<proteinExistence type="inferred from homology"/>
<dbReference type="InterPro" id="IPR020846">
    <property type="entry name" value="MFS_dom"/>
</dbReference>
<organism evidence="10 11">
    <name type="scientific">Candidatus Chloroploca asiatica</name>
    <dbReference type="NCBI Taxonomy" id="1506545"/>
    <lineage>
        <taxon>Bacteria</taxon>
        <taxon>Bacillati</taxon>
        <taxon>Chloroflexota</taxon>
        <taxon>Chloroflexia</taxon>
        <taxon>Chloroflexales</taxon>
        <taxon>Chloroflexineae</taxon>
        <taxon>Oscillochloridaceae</taxon>
        <taxon>Candidatus Chloroploca</taxon>
    </lineage>
</organism>
<feature type="transmembrane region" description="Helical" evidence="8">
    <location>
        <begin position="103"/>
        <end position="124"/>
    </location>
</feature>
<accession>A0A2H3KQS1</accession>
<dbReference type="NCBIfam" id="NF008314">
    <property type="entry name" value="PRK11102.1"/>
    <property type="match status" value="1"/>
</dbReference>
<dbReference type="Pfam" id="PF07690">
    <property type="entry name" value="MFS_1"/>
    <property type="match status" value="1"/>
</dbReference>
<feature type="transmembrane region" description="Helical" evidence="8">
    <location>
        <begin position="281"/>
        <end position="305"/>
    </location>
</feature>
<dbReference type="OrthoDB" id="9800416at2"/>
<keyword evidence="7 8" id="KW-0472">Membrane</keyword>